<evidence type="ECO:0000313" key="3">
    <source>
        <dbReference type="Proteomes" id="UP000578000"/>
    </source>
</evidence>
<gene>
    <name evidence="2" type="ORF">HNR55_003210</name>
</gene>
<proteinExistence type="predicted"/>
<dbReference type="Proteomes" id="UP000578000">
    <property type="component" value="Unassembled WGS sequence"/>
</dbReference>
<reference evidence="2 3" key="1">
    <citation type="submission" date="2020-08" db="EMBL/GenBank/DDBJ databases">
        <title>Genomic Encyclopedia of Type Strains, Phase IV (KMG-IV): sequencing the most valuable type-strain genomes for metagenomic binning, comparative biology and taxonomic classification.</title>
        <authorList>
            <person name="Goeker M."/>
        </authorList>
    </citation>
    <scope>NUCLEOTIDE SEQUENCE [LARGE SCALE GENOMIC DNA]</scope>
    <source>
        <strain evidence="2 3">DSM 4491</strain>
    </source>
</reference>
<comment type="caution">
    <text evidence="2">The sequence shown here is derived from an EMBL/GenBank/DDBJ whole genome shotgun (WGS) entry which is preliminary data.</text>
</comment>
<dbReference type="AlphaFoldDB" id="A0A841QHL1"/>
<keyword evidence="1" id="KW-0472">Membrane</keyword>
<keyword evidence="1" id="KW-1133">Transmembrane helix</keyword>
<dbReference type="EMBL" id="JACHIE010000024">
    <property type="protein sequence ID" value="MBB6458599.1"/>
    <property type="molecule type" value="Genomic_DNA"/>
</dbReference>
<sequence length="103" mass="11183">MIDVLFLPMVALALFIGLLLLALSQDTQRRRIGHVSLSPREKAQRRMPAAGILAGCLLLLIWYEGGGFGTLLWIGLISAAALAVSLLLAWRPSFFSIGSRSFS</sequence>
<protein>
    <recommendedName>
        <fullName evidence="4">DUF3325 domain-containing protein</fullName>
    </recommendedName>
</protein>
<organism evidence="2 3">
    <name type="scientific">Acetobacter lovaniensis</name>
    <dbReference type="NCBI Taxonomy" id="104100"/>
    <lineage>
        <taxon>Bacteria</taxon>
        <taxon>Pseudomonadati</taxon>
        <taxon>Pseudomonadota</taxon>
        <taxon>Alphaproteobacteria</taxon>
        <taxon>Acetobacterales</taxon>
        <taxon>Acetobacteraceae</taxon>
        <taxon>Acetobacter</taxon>
    </lineage>
</organism>
<evidence type="ECO:0008006" key="4">
    <source>
        <dbReference type="Google" id="ProtNLM"/>
    </source>
</evidence>
<keyword evidence="3" id="KW-1185">Reference proteome</keyword>
<evidence type="ECO:0000313" key="2">
    <source>
        <dbReference type="EMBL" id="MBB6458599.1"/>
    </source>
</evidence>
<evidence type="ECO:0000256" key="1">
    <source>
        <dbReference type="SAM" id="Phobius"/>
    </source>
</evidence>
<feature type="transmembrane region" description="Helical" evidence="1">
    <location>
        <begin position="45"/>
        <end position="63"/>
    </location>
</feature>
<dbReference type="InterPro" id="IPR021762">
    <property type="entry name" value="DUF3325"/>
</dbReference>
<feature type="transmembrane region" description="Helical" evidence="1">
    <location>
        <begin position="69"/>
        <end position="90"/>
    </location>
</feature>
<dbReference type="Pfam" id="PF11804">
    <property type="entry name" value="DUF3325"/>
    <property type="match status" value="1"/>
</dbReference>
<feature type="transmembrane region" description="Helical" evidence="1">
    <location>
        <begin position="6"/>
        <end position="24"/>
    </location>
</feature>
<name>A0A841QHL1_9PROT</name>
<accession>A0A841QHL1</accession>
<dbReference type="RefSeq" id="WP_166116861.1">
    <property type="nucleotide sequence ID" value="NZ_BAABDB010000008.1"/>
</dbReference>
<keyword evidence="1" id="KW-0812">Transmembrane</keyword>